<dbReference type="EMBL" id="JALJOR010000003">
    <property type="protein sequence ID" value="KAK9820214.1"/>
    <property type="molecule type" value="Genomic_DNA"/>
</dbReference>
<evidence type="ECO:0000313" key="2">
    <source>
        <dbReference type="EMBL" id="KAK9820214.1"/>
    </source>
</evidence>
<proteinExistence type="predicted"/>
<comment type="caution">
    <text evidence="2">The sequence shown here is derived from an EMBL/GenBank/DDBJ whole genome shotgun (WGS) entry which is preliminary data.</text>
</comment>
<protein>
    <submittedName>
        <fullName evidence="2">Uncharacterized protein</fullName>
    </submittedName>
</protein>
<sequence length="120" mass="13470">MRSALPKLSLLKWAESQLQFKRTAFNTAKRTSSNPFDSGILFDHGSRRTTLNSPKAVLGQPKAQSRKQQEEVSTDTKATSSASSADSKKPAPAHDTHHPHNYYANKSQDVDRSDFQKMFY</sequence>
<evidence type="ECO:0000256" key="1">
    <source>
        <dbReference type="SAM" id="MobiDB-lite"/>
    </source>
</evidence>
<feature type="compositionally biased region" description="Low complexity" evidence="1">
    <location>
        <begin position="75"/>
        <end position="85"/>
    </location>
</feature>
<reference evidence="2 3" key="1">
    <citation type="journal article" date="2024" name="Nat. Commun.">
        <title>Phylogenomics reveals the evolutionary origins of lichenization in chlorophyte algae.</title>
        <authorList>
            <person name="Puginier C."/>
            <person name="Libourel C."/>
            <person name="Otte J."/>
            <person name="Skaloud P."/>
            <person name="Haon M."/>
            <person name="Grisel S."/>
            <person name="Petersen M."/>
            <person name="Berrin J.G."/>
            <person name="Delaux P.M."/>
            <person name="Dal Grande F."/>
            <person name="Keller J."/>
        </authorList>
    </citation>
    <scope>NUCLEOTIDE SEQUENCE [LARGE SCALE GENOMIC DNA]</scope>
    <source>
        <strain evidence="2 3">SAG 2043</strain>
    </source>
</reference>
<feature type="compositionally biased region" description="Polar residues" evidence="1">
    <location>
        <begin position="27"/>
        <end position="36"/>
    </location>
</feature>
<dbReference type="Proteomes" id="UP001489004">
    <property type="component" value="Unassembled WGS sequence"/>
</dbReference>
<organism evidence="2 3">
    <name type="scientific">[Myrmecia] bisecta</name>
    <dbReference type="NCBI Taxonomy" id="41462"/>
    <lineage>
        <taxon>Eukaryota</taxon>
        <taxon>Viridiplantae</taxon>
        <taxon>Chlorophyta</taxon>
        <taxon>core chlorophytes</taxon>
        <taxon>Trebouxiophyceae</taxon>
        <taxon>Trebouxiales</taxon>
        <taxon>Trebouxiaceae</taxon>
        <taxon>Myrmecia</taxon>
    </lineage>
</organism>
<feature type="region of interest" description="Disordered" evidence="1">
    <location>
        <begin position="27"/>
        <end position="120"/>
    </location>
</feature>
<accession>A0AAW1QFN4</accession>
<keyword evidence="3" id="KW-1185">Reference proteome</keyword>
<gene>
    <name evidence="2" type="ORF">WJX72_007551</name>
</gene>
<dbReference type="AlphaFoldDB" id="A0AAW1QFN4"/>
<evidence type="ECO:0000313" key="3">
    <source>
        <dbReference type="Proteomes" id="UP001489004"/>
    </source>
</evidence>
<feature type="compositionally biased region" description="Basic and acidic residues" evidence="1">
    <location>
        <begin position="108"/>
        <end position="120"/>
    </location>
</feature>
<feature type="compositionally biased region" description="Basic and acidic residues" evidence="1">
    <location>
        <begin position="86"/>
        <end position="98"/>
    </location>
</feature>
<name>A0AAW1QFN4_9CHLO</name>